<protein>
    <submittedName>
        <fullName evidence="2">Putative outer membrane protein</fullName>
    </submittedName>
</protein>
<dbReference type="STRING" id="1338011.BD94_1945"/>
<reference evidence="2" key="1">
    <citation type="journal article" date="2013" name="Lancet">
        <title>First case of E anophelis outbreak in an intensive-care unit.</title>
        <authorList>
            <person name="Teo J."/>
            <person name="Tan S.Y."/>
            <person name="Tay M."/>
            <person name="Ding Y."/>
            <person name="Kjelleberg S."/>
            <person name="Givskov M."/>
            <person name="Lin R.T."/>
            <person name="Yang L."/>
        </authorList>
    </citation>
    <scope>NUCLEOTIDE SEQUENCE [LARGE SCALE GENOMIC DNA]</scope>
    <source>
        <strain evidence="2">NUHP1</strain>
    </source>
</reference>
<proteinExistence type="predicted"/>
<evidence type="ECO:0000256" key="1">
    <source>
        <dbReference type="SAM" id="SignalP"/>
    </source>
</evidence>
<reference evidence="2" key="2">
    <citation type="journal article" date="2015" name="Genome Biol. Evol.">
        <title>Complete Genome Sequence and Transcriptomic Analysis of the Novel Pathogen Elizabethkingia anophelis in Response to Oxidative Stress.</title>
        <authorList>
            <person name="Li Y."/>
            <person name="Liu Y."/>
            <person name="Chew S.C."/>
            <person name="Tay M."/>
            <person name="Salido M.M."/>
            <person name="Teo J."/>
            <person name="Lauro F.M."/>
            <person name="Givskov M."/>
            <person name="Yang L."/>
        </authorList>
    </citation>
    <scope>NUCLEOTIDE SEQUENCE</scope>
    <source>
        <strain evidence="2">NUHP1</strain>
    </source>
</reference>
<feature type="signal peptide" evidence="1">
    <location>
        <begin position="1"/>
        <end position="18"/>
    </location>
</feature>
<dbReference type="RefSeq" id="WP_009084428.1">
    <property type="nucleotide sequence ID" value="NZ_CP007547.1"/>
</dbReference>
<dbReference type="HOGENOM" id="CLU_047829_0_0_10"/>
<dbReference type="KEGG" id="eao:BD94_1945"/>
<dbReference type="EMBL" id="CP007547">
    <property type="protein sequence ID" value="AIL45720.1"/>
    <property type="molecule type" value="Genomic_DNA"/>
</dbReference>
<sequence>MNKIFVFALVALGTTLSAQSIGNSPYAVFGLGDVKYNNDLNISAMGGVSAAYISDFTNSFNFGNPAANFNLELTSLRGQVTNENSFYKSDYNNYSKTKHSNYLSNISVAVPLSSKVKFGLGYQPYSSKTYNILTTKDIGTEGNQQANFFKGEGTISTVEAALSYQVIPGLGLGLRTNFYFGKVSDIEEVTFKNAELINGYQTTNKVKSFNFTLGAAYQHKTSTDHKITAGATYQFGNGGTMESTYTNSTYFYTGENRQNVNIIDQNVSKSKNLIPQMFTAGIGYGRDARWFASAQVDYTKGRTINFLGNPFEYKDGYKISAGGWFIPNANDFRSYFSRVIYRYGAFYEKGGLNINGKDINGYGLSLGANFPIKPSINSFSSIDFAVEFGKKGTVQNNLVQQGFINFKIGFNFADRWFIKNLYN</sequence>
<name>A0A077EJN8_9FLAO</name>
<evidence type="ECO:0000313" key="2">
    <source>
        <dbReference type="EMBL" id="AIL45720.1"/>
    </source>
</evidence>
<dbReference type="Gene3D" id="2.40.160.60">
    <property type="entry name" value="Outer membrane protein transport protein (OMPP1/FadL/TodX)"/>
    <property type="match status" value="1"/>
</dbReference>
<dbReference type="GeneID" id="56683022"/>
<accession>A0A077EJN8</accession>
<dbReference type="eggNOG" id="COG2067">
    <property type="taxonomic scope" value="Bacteria"/>
</dbReference>
<gene>
    <name evidence="2" type="ORF">BD94_1945</name>
</gene>
<feature type="chain" id="PRO_5001717819" evidence="1">
    <location>
        <begin position="19"/>
        <end position="423"/>
    </location>
</feature>
<evidence type="ECO:0000313" key="3">
    <source>
        <dbReference type="Proteomes" id="UP000028933"/>
    </source>
</evidence>
<keyword evidence="1" id="KW-0732">Signal</keyword>
<organism evidence="2 3">
    <name type="scientific">Elizabethkingia anophelis NUHP1</name>
    <dbReference type="NCBI Taxonomy" id="1338011"/>
    <lineage>
        <taxon>Bacteria</taxon>
        <taxon>Pseudomonadati</taxon>
        <taxon>Bacteroidota</taxon>
        <taxon>Flavobacteriia</taxon>
        <taxon>Flavobacteriales</taxon>
        <taxon>Weeksellaceae</taxon>
        <taxon>Elizabethkingia</taxon>
    </lineage>
</organism>
<dbReference type="AlphaFoldDB" id="A0A077EJN8"/>
<dbReference type="Proteomes" id="UP000028933">
    <property type="component" value="Chromosome"/>
</dbReference>